<dbReference type="Gene3D" id="3.40.630.30">
    <property type="match status" value="1"/>
</dbReference>
<dbReference type="PANTHER" id="PTHR43415">
    <property type="entry name" value="SPERMIDINE N(1)-ACETYLTRANSFERASE"/>
    <property type="match status" value="1"/>
</dbReference>
<organism evidence="2 3">
    <name type="scientific">[Clostridium] ultunense Esp</name>
    <dbReference type="NCBI Taxonomy" id="1288971"/>
    <lineage>
        <taxon>Bacteria</taxon>
        <taxon>Bacillati</taxon>
        <taxon>Bacillota</taxon>
        <taxon>Tissierellia</taxon>
        <taxon>Tissierellales</taxon>
        <taxon>Tepidimicrobiaceae</taxon>
        <taxon>Schnuerera</taxon>
    </lineage>
</organism>
<keyword evidence="3" id="KW-1185">Reference proteome</keyword>
<accession>A0A1M4PMI1</accession>
<dbReference type="InterPro" id="IPR016181">
    <property type="entry name" value="Acyl_CoA_acyltransferase"/>
</dbReference>
<name>A0A1M4PMI1_9FIRM</name>
<dbReference type="Proteomes" id="UP000245423">
    <property type="component" value="Chromosome 1"/>
</dbReference>
<evidence type="ECO:0000313" key="3">
    <source>
        <dbReference type="Proteomes" id="UP000245423"/>
    </source>
</evidence>
<evidence type="ECO:0000313" key="2">
    <source>
        <dbReference type="EMBL" id="SHD76653.1"/>
    </source>
</evidence>
<dbReference type="CDD" id="cd04301">
    <property type="entry name" value="NAT_SF"/>
    <property type="match status" value="1"/>
</dbReference>
<dbReference type="SUPFAM" id="SSF55729">
    <property type="entry name" value="Acyl-CoA N-acyltransferases (Nat)"/>
    <property type="match status" value="1"/>
</dbReference>
<proteinExistence type="predicted"/>
<dbReference type="GO" id="GO:0016747">
    <property type="term" value="F:acyltransferase activity, transferring groups other than amino-acyl groups"/>
    <property type="evidence" value="ECO:0007669"/>
    <property type="project" value="InterPro"/>
</dbReference>
<evidence type="ECO:0000259" key="1">
    <source>
        <dbReference type="PROSITE" id="PS51186"/>
    </source>
</evidence>
<gene>
    <name evidence="2" type="ORF">CUESP1_1281</name>
</gene>
<dbReference type="OrthoDB" id="9785602at2"/>
<feature type="domain" description="N-acetyltransferase" evidence="1">
    <location>
        <begin position="8"/>
        <end position="164"/>
    </location>
</feature>
<dbReference type="PROSITE" id="PS51186">
    <property type="entry name" value="GNAT"/>
    <property type="match status" value="1"/>
</dbReference>
<dbReference type="AlphaFoldDB" id="A0A1M4PMI1"/>
<protein>
    <recommendedName>
        <fullName evidence="1">N-acetyltransferase domain-containing protein</fullName>
    </recommendedName>
</protein>
<sequence length="172" mass="20564">MIINDIDILLRVMDKRDLPHIKSWYNDYENTRYTSPYAYVQRNDEEEEVWYQRKMADSNSRFFIIEYKNQPAGLISYSSLDLRNRTAMLSIIIGNKKFRRLGIGQKAILKLEKYLKDEYNIRKLSAEIFEENVASLNLFNSLGYKEQGRKIEEVYRCGKYHTIISVCKFFNE</sequence>
<dbReference type="EMBL" id="LT669839">
    <property type="protein sequence ID" value="SHD76653.1"/>
    <property type="molecule type" value="Genomic_DNA"/>
</dbReference>
<dbReference type="Pfam" id="PF13302">
    <property type="entry name" value="Acetyltransf_3"/>
    <property type="match status" value="1"/>
</dbReference>
<reference evidence="2 3" key="1">
    <citation type="submission" date="2016-11" db="EMBL/GenBank/DDBJ databases">
        <authorList>
            <person name="Manzoor S."/>
        </authorList>
    </citation>
    <scope>NUCLEOTIDE SEQUENCE [LARGE SCALE GENOMIC DNA]</scope>
    <source>
        <strain evidence="2">Clostridium ultunense strain Esp</strain>
    </source>
</reference>
<dbReference type="PANTHER" id="PTHR43415:SF3">
    <property type="entry name" value="GNAT-FAMILY ACETYLTRANSFERASE"/>
    <property type="match status" value="1"/>
</dbReference>
<dbReference type="RefSeq" id="WP_025640815.1">
    <property type="nucleotide sequence ID" value="NZ_LT669839.1"/>
</dbReference>
<dbReference type="InterPro" id="IPR000182">
    <property type="entry name" value="GNAT_dom"/>
</dbReference>